<keyword evidence="1 2" id="KW-0732">Signal</keyword>
<evidence type="ECO:0000313" key="5">
    <source>
        <dbReference type="Proteomes" id="UP000215002"/>
    </source>
</evidence>
<dbReference type="PANTHER" id="PTHR35038">
    <property type="entry name" value="DISSIMILATORY SULFITE REDUCTASE SIRA"/>
    <property type="match status" value="1"/>
</dbReference>
<dbReference type="InterPro" id="IPR023155">
    <property type="entry name" value="Cyt_c-552/4"/>
</dbReference>
<dbReference type="KEGG" id="muc:MuYL_1665"/>
<protein>
    <recommendedName>
        <fullName evidence="3">Cytochrome c-552/4 domain-containing protein</fullName>
    </recommendedName>
</protein>
<organism evidence="4 5">
    <name type="scientific">Mucilaginibacter xinganensis</name>
    <dbReference type="NCBI Taxonomy" id="1234841"/>
    <lineage>
        <taxon>Bacteria</taxon>
        <taxon>Pseudomonadati</taxon>
        <taxon>Bacteroidota</taxon>
        <taxon>Sphingobacteriia</taxon>
        <taxon>Sphingobacteriales</taxon>
        <taxon>Sphingobacteriaceae</taxon>
        <taxon>Mucilaginibacter</taxon>
    </lineage>
</organism>
<dbReference type="PANTHER" id="PTHR35038:SF8">
    <property type="entry name" value="C-TYPE POLYHEME CYTOCHROME OMCC"/>
    <property type="match status" value="1"/>
</dbReference>
<evidence type="ECO:0000256" key="1">
    <source>
        <dbReference type="ARBA" id="ARBA00022729"/>
    </source>
</evidence>
<evidence type="ECO:0000259" key="3">
    <source>
        <dbReference type="Pfam" id="PF13435"/>
    </source>
</evidence>
<reference evidence="4 5" key="1">
    <citation type="submission" date="2017-08" db="EMBL/GenBank/DDBJ databases">
        <title>Complete genome sequence of Mucilaginibacter sp. strain BJC16-A31.</title>
        <authorList>
            <consortium name="Henan University of Science and Technology"/>
            <person name="You X."/>
        </authorList>
    </citation>
    <scope>NUCLEOTIDE SEQUENCE [LARGE SCALE GENOMIC DNA]</scope>
    <source>
        <strain evidence="4 5">BJC16-A31</strain>
    </source>
</reference>
<dbReference type="RefSeq" id="WP_094570001.1">
    <property type="nucleotide sequence ID" value="NZ_CP022743.1"/>
</dbReference>
<dbReference type="Gene3D" id="1.10.1130.10">
    <property type="entry name" value="Flavocytochrome C3, Chain A"/>
    <property type="match status" value="1"/>
</dbReference>
<dbReference type="CDD" id="cd08168">
    <property type="entry name" value="Cytochrom_C3"/>
    <property type="match status" value="1"/>
</dbReference>
<dbReference type="AlphaFoldDB" id="A0A223NVI8"/>
<keyword evidence="5" id="KW-1185">Reference proteome</keyword>
<dbReference type="EMBL" id="CP022743">
    <property type="protein sequence ID" value="ASU33561.1"/>
    <property type="molecule type" value="Genomic_DNA"/>
</dbReference>
<dbReference type="OrthoDB" id="9814800at2"/>
<feature type="signal peptide" evidence="2">
    <location>
        <begin position="1"/>
        <end position="20"/>
    </location>
</feature>
<dbReference type="Proteomes" id="UP000215002">
    <property type="component" value="Chromosome"/>
</dbReference>
<dbReference type="Pfam" id="PF13435">
    <property type="entry name" value="Cytochrome_C554"/>
    <property type="match status" value="1"/>
</dbReference>
<dbReference type="InterPro" id="IPR051829">
    <property type="entry name" value="Multiheme_Cytochr_ET"/>
</dbReference>
<gene>
    <name evidence="4" type="ORF">MuYL_1665</name>
</gene>
<sequence length="408" mass="45407">MTKKQAFRLLIFLIPLPVFLSQCFSSSSKQDEPRGELYAGAATCAGCHKNVYNSYLHTAHFKASGPATDSTLQGNFNKGANELIFNPHLKVVMEKRDSGFYQTSYSNGKVEQSQRFDIVFGAVKGQSYAYWLANELFQLPVSYVKNSNSWINSPGYDPKRVAFERAIGTRCLDCHLSYAKPAPAQLPGFYDNEEGFEKQSLVFSVDCERCHGPAAQHVKFQTDNPAEKKAKYITTFSSLSREQKINICAICHSGSASRLLKPTFSFKPGDTLSKYLEAHKTTSQTDYTHIDVHGNQKALLESSKCFISSQLDCSTCHNTHVNDRGKLTLFAAKCMTCHNSDSHIQCKLTGTLNASMLTNNCISCHMPAFTSKTIIAGQSPTLIHTHHIGVYPEETQKIMAYIKTTIKK</sequence>
<dbReference type="SUPFAM" id="SSF48695">
    <property type="entry name" value="Multiheme cytochromes"/>
    <property type="match status" value="1"/>
</dbReference>
<accession>A0A223NVI8</accession>
<evidence type="ECO:0000256" key="2">
    <source>
        <dbReference type="SAM" id="SignalP"/>
    </source>
</evidence>
<evidence type="ECO:0000313" key="4">
    <source>
        <dbReference type="EMBL" id="ASU33561.1"/>
    </source>
</evidence>
<proteinExistence type="predicted"/>
<dbReference type="InterPro" id="IPR036280">
    <property type="entry name" value="Multihaem_cyt_sf"/>
</dbReference>
<feature type="domain" description="Cytochrome c-552/4" evidence="3">
    <location>
        <begin position="168"/>
        <end position="212"/>
    </location>
</feature>
<name>A0A223NVI8_9SPHI</name>
<feature type="chain" id="PRO_5012646255" description="Cytochrome c-552/4 domain-containing protein" evidence="2">
    <location>
        <begin position="21"/>
        <end position="408"/>
    </location>
</feature>